<accession>A0A0E9NQT7</accession>
<protein>
    <submittedName>
        <fullName evidence="1">Uncharacterized protein</fullName>
    </submittedName>
</protein>
<comment type="caution">
    <text evidence="1">The sequence shown here is derived from an EMBL/GenBank/DDBJ whole genome shotgun (WGS) entry which is preliminary data.</text>
</comment>
<reference evidence="1 2" key="3">
    <citation type="journal article" date="2015" name="Genome Announc.">
        <title>Draft Genome Sequence of the Archiascomycetous Yeast Saitoella complicata.</title>
        <authorList>
            <person name="Yamauchi K."/>
            <person name="Kondo S."/>
            <person name="Hamamoto M."/>
            <person name="Takahashi Y."/>
            <person name="Ogura Y."/>
            <person name="Hayashi T."/>
            <person name="Nishida H."/>
        </authorList>
    </citation>
    <scope>NUCLEOTIDE SEQUENCE [LARGE SCALE GENOMIC DNA]</scope>
    <source>
        <strain evidence="1 2">NRRL Y-17804</strain>
    </source>
</reference>
<reference evidence="1 2" key="1">
    <citation type="journal article" date="2011" name="J. Gen. Appl. Microbiol.">
        <title>Draft genome sequencing of the enigmatic yeast Saitoella complicata.</title>
        <authorList>
            <person name="Nishida H."/>
            <person name="Hamamoto M."/>
            <person name="Sugiyama J."/>
        </authorList>
    </citation>
    <scope>NUCLEOTIDE SEQUENCE [LARGE SCALE GENOMIC DNA]</scope>
    <source>
        <strain evidence="1 2">NRRL Y-17804</strain>
    </source>
</reference>
<sequence>MLAGVRQSGSNSLPLLFDMSSRRCNPGLSIQFASPRRLFVTTAHRRIRHDGTPGTVGCVYRSPRWMHEQGKAS</sequence>
<proteinExistence type="predicted"/>
<name>A0A0E9NQT7_SAICN</name>
<dbReference type="EMBL" id="BACD03000063">
    <property type="protein sequence ID" value="GAO52242.1"/>
    <property type="molecule type" value="Genomic_DNA"/>
</dbReference>
<gene>
    <name evidence="1" type="ORF">G7K_6323-t1</name>
</gene>
<dbReference type="AlphaFoldDB" id="A0A0E9NQT7"/>
<dbReference type="Proteomes" id="UP000033140">
    <property type="component" value="Unassembled WGS sequence"/>
</dbReference>
<evidence type="ECO:0000313" key="2">
    <source>
        <dbReference type="Proteomes" id="UP000033140"/>
    </source>
</evidence>
<evidence type="ECO:0000313" key="1">
    <source>
        <dbReference type="EMBL" id="GAO52242.1"/>
    </source>
</evidence>
<organism evidence="1 2">
    <name type="scientific">Saitoella complicata (strain BCRC 22490 / CBS 7301 / JCM 7358 / NBRC 10748 / NRRL Y-17804)</name>
    <dbReference type="NCBI Taxonomy" id="698492"/>
    <lineage>
        <taxon>Eukaryota</taxon>
        <taxon>Fungi</taxon>
        <taxon>Dikarya</taxon>
        <taxon>Ascomycota</taxon>
        <taxon>Taphrinomycotina</taxon>
        <taxon>Taphrinomycotina incertae sedis</taxon>
        <taxon>Saitoella</taxon>
    </lineage>
</organism>
<reference evidence="1 2" key="2">
    <citation type="journal article" date="2014" name="J. Gen. Appl. Microbiol.">
        <title>The early diverging ascomycetous budding yeast Saitoella complicata has three histone deacetylases belonging to the Clr6, Hos2, and Rpd3 lineages.</title>
        <authorList>
            <person name="Nishida H."/>
            <person name="Matsumoto T."/>
            <person name="Kondo S."/>
            <person name="Hamamoto M."/>
            <person name="Yoshikawa H."/>
        </authorList>
    </citation>
    <scope>NUCLEOTIDE SEQUENCE [LARGE SCALE GENOMIC DNA]</scope>
    <source>
        <strain evidence="1 2">NRRL Y-17804</strain>
    </source>
</reference>
<keyword evidence="2" id="KW-1185">Reference proteome</keyword>